<protein>
    <recommendedName>
        <fullName evidence="3">Prolyl 4-hydroxylase alpha subunit Fe(2+) 2OG dioxygenase domain-containing protein</fullName>
    </recommendedName>
</protein>
<evidence type="ECO:0000313" key="2">
    <source>
        <dbReference type="Proteomes" id="UP000028582"/>
    </source>
</evidence>
<name>A0A080ZDC4_PHYNI</name>
<dbReference type="AlphaFoldDB" id="A0A080ZDC4"/>
<dbReference type="Gene3D" id="2.60.120.620">
    <property type="entry name" value="q2cbj1_9rhob like domain"/>
    <property type="match status" value="1"/>
</dbReference>
<proteinExistence type="predicted"/>
<evidence type="ECO:0000313" key="1">
    <source>
        <dbReference type="EMBL" id="ETO64635.1"/>
    </source>
</evidence>
<evidence type="ECO:0008006" key="3">
    <source>
        <dbReference type="Google" id="ProtNLM"/>
    </source>
</evidence>
<comment type="caution">
    <text evidence="1">The sequence shown here is derived from an EMBL/GenBank/DDBJ whole genome shotgun (WGS) entry which is preliminary data.</text>
</comment>
<dbReference type="EMBL" id="ANJA01003259">
    <property type="protein sequence ID" value="ETO64635.1"/>
    <property type="molecule type" value="Genomic_DNA"/>
</dbReference>
<sequence>MSAKVGEDFEDGKWPFGFEGTPEDVPVPSGNTVVQISKMLSRADEQVGEYSFGGQAKALPAAPGLVVDGVGSIPVPLTTERAQKLISVCEQSPSGHNLDTNTEKNVRPTQARFENMAWQSGIEKLTHSIADRLGYQCITLQSKLYKLLVSGEQGHFVKNLGIKKEDDTIVTLVIQLPSSYEGGDLVIWRGGEGKFRHDSGKIDGTATFLPHYTVHYPDAEHTVEKITKGYRFALVYSLCLPETMRHRKKTYDVPLSEDLASAISMMDPEDDSFALLLSHEYISKNIEKMDIEALKGIDSVRVHALEEANTLVPAAKKLKLFLVRLAHQIYVKQVPRADNKHCESMCWYDINGACLGQVGQSTMVLNFLNPALETIRQIWARHEVNRTEKYGAIHIEYAAYAIVAWPAAQHEDKALAFMPIDVVVDTVYARKPIDAATLRNLLNDIGTRLDEGRKYFNRDDLSVKSFCLICEMLLDARDSELVKMFFTDTSSKFGSLEPPIPVFSPPFGRLKNWASLVPVITKILRTFDWKDYGEDLLHRFGSWNKYDIKVYDHEESRMRMALQIVDGLDNGAAQDALLRMIFQMAEALDKEDIRLFRDVGLLLKWISRSSEKTVIDKVSTILNQIDPSRLGSVIEKSLPFWADIEKVEELAAIATKRMQWLTDQIESMDKPFSWEMPHASFPDNNKVEIFLRGPDATMKVTKKVQKFKSFQDANNYAAKWIREEQVNASFETEASSTNADAVVTITKTRKYFNECQHKLQAYKTELNQLKEQCGGDTSGGDRKRIRLE</sequence>
<dbReference type="OrthoDB" id="27483at2759"/>
<organism evidence="1 2">
    <name type="scientific">Phytophthora nicotianae P1976</name>
    <dbReference type="NCBI Taxonomy" id="1317066"/>
    <lineage>
        <taxon>Eukaryota</taxon>
        <taxon>Sar</taxon>
        <taxon>Stramenopiles</taxon>
        <taxon>Oomycota</taxon>
        <taxon>Peronosporomycetes</taxon>
        <taxon>Peronosporales</taxon>
        <taxon>Peronosporaceae</taxon>
        <taxon>Phytophthora</taxon>
    </lineage>
</organism>
<gene>
    <name evidence="1" type="ORF">F444_17918</name>
</gene>
<dbReference type="Proteomes" id="UP000028582">
    <property type="component" value="Unassembled WGS sequence"/>
</dbReference>
<dbReference type="PANTHER" id="PTHR33099:SF7">
    <property type="entry name" value="MYND-TYPE DOMAIN-CONTAINING PROTEIN"/>
    <property type="match status" value="1"/>
</dbReference>
<dbReference type="PANTHER" id="PTHR33099">
    <property type="entry name" value="FE2OG DIOXYGENASE DOMAIN-CONTAINING PROTEIN"/>
    <property type="match status" value="1"/>
</dbReference>
<accession>A0A080ZDC4</accession>
<reference evidence="1 2" key="1">
    <citation type="submission" date="2013-11" db="EMBL/GenBank/DDBJ databases">
        <title>The Genome Sequence of Phytophthora parasitica P1976.</title>
        <authorList>
            <consortium name="The Broad Institute Genomics Platform"/>
            <person name="Russ C."/>
            <person name="Tyler B."/>
            <person name="Panabieres F."/>
            <person name="Shan W."/>
            <person name="Tripathy S."/>
            <person name="Grunwald N."/>
            <person name="Machado M."/>
            <person name="Johnson C.S."/>
            <person name="Walker B."/>
            <person name="Young S."/>
            <person name="Zeng Q."/>
            <person name="Gargeya S."/>
            <person name="Fitzgerald M."/>
            <person name="Haas B."/>
            <person name="Abouelleil A."/>
            <person name="Allen A.W."/>
            <person name="Alvarado L."/>
            <person name="Arachchi H.M."/>
            <person name="Berlin A.M."/>
            <person name="Chapman S.B."/>
            <person name="Gainer-Dewar J."/>
            <person name="Goldberg J."/>
            <person name="Griggs A."/>
            <person name="Gujja S."/>
            <person name="Hansen M."/>
            <person name="Howarth C."/>
            <person name="Imamovic A."/>
            <person name="Ireland A."/>
            <person name="Larimer J."/>
            <person name="McCowan C."/>
            <person name="Murphy C."/>
            <person name="Pearson M."/>
            <person name="Poon T.W."/>
            <person name="Priest M."/>
            <person name="Roberts A."/>
            <person name="Saif S."/>
            <person name="Shea T."/>
            <person name="Sisk P."/>
            <person name="Sykes S."/>
            <person name="Wortman J."/>
            <person name="Nusbaum C."/>
            <person name="Birren B."/>
        </authorList>
    </citation>
    <scope>NUCLEOTIDE SEQUENCE [LARGE SCALE GENOMIC DNA]</scope>
    <source>
        <strain evidence="1 2">P1976</strain>
    </source>
</reference>